<accession>A0A9W9FVE7</accession>
<comment type="caution">
    <text evidence="2">The sequence shown here is derived from an EMBL/GenBank/DDBJ whole genome shotgun (WGS) entry which is preliminary data.</text>
</comment>
<evidence type="ECO:0000313" key="2">
    <source>
        <dbReference type="EMBL" id="KAJ5107186.1"/>
    </source>
</evidence>
<dbReference type="Proteomes" id="UP001149165">
    <property type="component" value="Unassembled WGS sequence"/>
</dbReference>
<protein>
    <submittedName>
        <fullName evidence="2">Uncharacterized protein</fullName>
    </submittedName>
</protein>
<name>A0A9W9FVE7_9EURO</name>
<sequence>MPMSKQDSRFHDSADQQRRLFNNTQNQDSTRTQAAAASSAQQKPQKKGQDLGPSQMLAEHMDATGNPVPDTPTKHSKEEDYDVFQAMNAETEDFE</sequence>
<organism evidence="2 3">
    <name type="scientific">Penicillium angulare</name>
    <dbReference type="NCBI Taxonomy" id="116970"/>
    <lineage>
        <taxon>Eukaryota</taxon>
        <taxon>Fungi</taxon>
        <taxon>Dikarya</taxon>
        <taxon>Ascomycota</taxon>
        <taxon>Pezizomycotina</taxon>
        <taxon>Eurotiomycetes</taxon>
        <taxon>Eurotiomycetidae</taxon>
        <taxon>Eurotiales</taxon>
        <taxon>Aspergillaceae</taxon>
        <taxon>Penicillium</taxon>
    </lineage>
</organism>
<dbReference type="OrthoDB" id="4476768at2759"/>
<feature type="compositionally biased region" description="Polar residues" evidence="1">
    <location>
        <begin position="19"/>
        <end position="32"/>
    </location>
</feature>
<proteinExistence type="predicted"/>
<reference evidence="2" key="2">
    <citation type="journal article" date="2023" name="IMA Fungus">
        <title>Comparative genomic study of the Penicillium genus elucidates a diverse pangenome and 15 lateral gene transfer events.</title>
        <authorList>
            <person name="Petersen C."/>
            <person name="Sorensen T."/>
            <person name="Nielsen M.R."/>
            <person name="Sondergaard T.E."/>
            <person name="Sorensen J.L."/>
            <person name="Fitzpatrick D.A."/>
            <person name="Frisvad J.C."/>
            <person name="Nielsen K.L."/>
        </authorList>
    </citation>
    <scope>NUCLEOTIDE SEQUENCE</scope>
    <source>
        <strain evidence="2">IBT 30069</strain>
    </source>
</reference>
<keyword evidence="3" id="KW-1185">Reference proteome</keyword>
<reference evidence="2" key="1">
    <citation type="submission" date="2022-11" db="EMBL/GenBank/DDBJ databases">
        <authorList>
            <person name="Petersen C."/>
        </authorList>
    </citation>
    <scope>NUCLEOTIDE SEQUENCE</scope>
    <source>
        <strain evidence="2">IBT 30069</strain>
    </source>
</reference>
<evidence type="ECO:0000313" key="3">
    <source>
        <dbReference type="Proteomes" id="UP001149165"/>
    </source>
</evidence>
<evidence type="ECO:0000256" key="1">
    <source>
        <dbReference type="SAM" id="MobiDB-lite"/>
    </source>
</evidence>
<feature type="region of interest" description="Disordered" evidence="1">
    <location>
        <begin position="1"/>
        <end position="80"/>
    </location>
</feature>
<dbReference type="EMBL" id="JAPQKH010000003">
    <property type="protein sequence ID" value="KAJ5107186.1"/>
    <property type="molecule type" value="Genomic_DNA"/>
</dbReference>
<gene>
    <name evidence="2" type="ORF">N7456_003861</name>
</gene>
<feature type="compositionally biased region" description="Basic and acidic residues" evidence="1">
    <location>
        <begin position="1"/>
        <end position="18"/>
    </location>
</feature>
<dbReference type="AlphaFoldDB" id="A0A9W9FVE7"/>
<feature type="compositionally biased region" description="Low complexity" evidence="1">
    <location>
        <begin position="33"/>
        <end position="43"/>
    </location>
</feature>